<dbReference type="Proteomes" id="UP000509418">
    <property type="component" value="Chromosome"/>
</dbReference>
<evidence type="ECO:0000256" key="1">
    <source>
        <dbReference type="SAM" id="SignalP"/>
    </source>
</evidence>
<reference evidence="2 3" key="1">
    <citation type="submission" date="2020-06" db="EMBL/GenBank/DDBJ databases">
        <title>Genome mining for natural products.</title>
        <authorList>
            <person name="Zhang B."/>
            <person name="Shi J."/>
            <person name="Ge H."/>
        </authorList>
    </citation>
    <scope>NUCLEOTIDE SEQUENCE [LARGE SCALE GENOMIC DNA]</scope>
    <source>
        <strain evidence="2 3">NA02069</strain>
    </source>
</reference>
<feature type="chain" id="PRO_5028801566" evidence="1">
    <location>
        <begin position="32"/>
        <end position="133"/>
    </location>
</feature>
<proteinExistence type="predicted"/>
<name>A0A7H8T0W7_STRCX</name>
<dbReference type="PROSITE" id="PS51318">
    <property type="entry name" value="TAT"/>
    <property type="match status" value="1"/>
</dbReference>
<feature type="signal peptide" evidence="1">
    <location>
        <begin position="1"/>
        <end position="31"/>
    </location>
</feature>
<evidence type="ECO:0000313" key="2">
    <source>
        <dbReference type="EMBL" id="QKZ17156.1"/>
    </source>
</evidence>
<dbReference type="EMBL" id="CP056041">
    <property type="protein sequence ID" value="QKZ17156.1"/>
    <property type="molecule type" value="Genomic_DNA"/>
</dbReference>
<sequence>MPQRKASKRSALAAFGLAVLALGGAAIPAQADAANNPGKHVLKVHVPSDVKSIGVVGAGVQKCFDIDQRRLDNHWYNTNTLVNNNQMVNVWGYTVGCLGGRDTDNQKYADKGQAGRDGLQYLWITLKNLRADW</sequence>
<dbReference type="InterPro" id="IPR006311">
    <property type="entry name" value="TAT_signal"/>
</dbReference>
<protein>
    <submittedName>
        <fullName evidence="2">Uncharacterized protein</fullName>
    </submittedName>
</protein>
<keyword evidence="3" id="KW-1185">Reference proteome</keyword>
<gene>
    <name evidence="2" type="ORF">HUT05_07120</name>
</gene>
<dbReference type="AlphaFoldDB" id="A0A7H8T0W7"/>
<dbReference type="RefSeq" id="WP_176574552.1">
    <property type="nucleotide sequence ID" value="NZ_CP056041.1"/>
</dbReference>
<keyword evidence="1" id="KW-0732">Signal</keyword>
<accession>A0A7H8T0W7</accession>
<organism evidence="2 3">
    <name type="scientific">Streptomyces chartreusis</name>
    <dbReference type="NCBI Taxonomy" id="1969"/>
    <lineage>
        <taxon>Bacteria</taxon>
        <taxon>Bacillati</taxon>
        <taxon>Actinomycetota</taxon>
        <taxon>Actinomycetes</taxon>
        <taxon>Kitasatosporales</taxon>
        <taxon>Streptomycetaceae</taxon>
        <taxon>Streptomyces</taxon>
    </lineage>
</organism>
<evidence type="ECO:0000313" key="3">
    <source>
        <dbReference type="Proteomes" id="UP000509418"/>
    </source>
</evidence>